<dbReference type="Proteomes" id="UP000053405">
    <property type="component" value="Unassembled WGS sequence"/>
</dbReference>
<dbReference type="AlphaFoldDB" id="L7L4H8"/>
<dbReference type="EMBL" id="BANT01000002">
    <property type="protein sequence ID" value="GAC56035.1"/>
    <property type="molecule type" value="Genomic_DNA"/>
</dbReference>
<keyword evidence="1" id="KW-1133">Transmembrane helix</keyword>
<dbReference type="OrthoDB" id="9994680at2"/>
<feature type="transmembrane region" description="Helical" evidence="1">
    <location>
        <begin position="59"/>
        <end position="83"/>
    </location>
</feature>
<feature type="transmembrane region" description="Helical" evidence="1">
    <location>
        <begin position="89"/>
        <end position="112"/>
    </location>
</feature>
<sequence length="234" mass="24716">MPDSVDPDEHDDVPAADAPVKAVEAVEGSEVSAAEVSRRAVIGGAIARSLEVTGRGLRLLVFAIASVAALIGLVAMVAGVLAWRHAEHWRLPVGVIVVVLLCLPAVALPFLVHRRLAPITRAIEHPEHLARQAVDYVGDVRSGTELKDLAGLATGGRTSFWRLGSLWQATRLITALTARVTPDAQRQPLLAAFMPVSLRTLWLALIVTLWALAVAVVVLGGSLIAVLAGWTPTG</sequence>
<keyword evidence="1" id="KW-0472">Membrane</keyword>
<protein>
    <submittedName>
        <fullName evidence="2">Uncharacterized protein</fullName>
    </submittedName>
</protein>
<evidence type="ECO:0000256" key="1">
    <source>
        <dbReference type="SAM" id="Phobius"/>
    </source>
</evidence>
<dbReference type="RefSeq" id="WP_005935412.1">
    <property type="nucleotide sequence ID" value="NZ_ATVK01000040.1"/>
</dbReference>
<proteinExistence type="predicted"/>
<keyword evidence="1" id="KW-0812">Transmembrane</keyword>
<evidence type="ECO:0000313" key="2">
    <source>
        <dbReference type="EMBL" id="GAC56035.1"/>
    </source>
</evidence>
<comment type="caution">
    <text evidence="2">The sequence shown here is derived from an EMBL/GenBank/DDBJ whole genome shotgun (WGS) entry which is preliminary data.</text>
</comment>
<keyword evidence="3" id="KW-1185">Reference proteome</keyword>
<name>L7L4H8_9ACTN</name>
<organism evidence="2 3">
    <name type="scientific">Gordonia hirsuta DSM 44140 = NBRC 16056</name>
    <dbReference type="NCBI Taxonomy" id="1121927"/>
    <lineage>
        <taxon>Bacteria</taxon>
        <taxon>Bacillati</taxon>
        <taxon>Actinomycetota</taxon>
        <taxon>Actinomycetes</taxon>
        <taxon>Mycobacteriales</taxon>
        <taxon>Gordoniaceae</taxon>
        <taxon>Gordonia</taxon>
    </lineage>
</organism>
<accession>L7L4H8</accession>
<evidence type="ECO:0000313" key="3">
    <source>
        <dbReference type="Proteomes" id="UP000053405"/>
    </source>
</evidence>
<feature type="transmembrane region" description="Helical" evidence="1">
    <location>
        <begin position="201"/>
        <end position="230"/>
    </location>
</feature>
<gene>
    <name evidence="2" type="ORF">GOHSU_02_01810</name>
</gene>
<reference evidence="2 3" key="1">
    <citation type="submission" date="2012-12" db="EMBL/GenBank/DDBJ databases">
        <title>Whole genome shotgun sequence of Gordonia hirsuta NBRC 16056.</title>
        <authorList>
            <person name="Isaki-Nakamura S."/>
            <person name="Hosoyama A."/>
            <person name="Tsuchikane K."/>
            <person name="Katsumata H."/>
            <person name="Baba S."/>
            <person name="Yamazaki S."/>
            <person name="Fujita N."/>
        </authorList>
    </citation>
    <scope>NUCLEOTIDE SEQUENCE [LARGE SCALE GENOMIC DNA]</scope>
    <source>
        <strain evidence="2 3">NBRC 16056</strain>
    </source>
</reference>